<dbReference type="RefSeq" id="XP_006687753.1">
    <property type="nucleotide sequence ID" value="XM_006687690.1"/>
</dbReference>
<feature type="region of interest" description="Disordered" evidence="1">
    <location>
        <begin position="108"/>
        <end position="166"/>
    </location>
</feature>
<feature type="compositionally biased region" description="Basic and acidic residues" evidence="1">
    <location>
        <begin position="108"/>
        <end position="119"/>
    </location>
</feature>
<dbReference type="KEGG" id="cten:18250401"/>
<dbReference type="Proteomes" id="UP000000707">
    <property type="component" value="Unassembled WGS sequence"/>
</dbReference>
<accession>G3B775</accession>
<dbReference type="eggNOG" id="ENOG502RPYN">
    <property type="taxonomic scope" value="Eukaryota"/>
</dbReference>
<dbReference type="HOGENOM" id="CLU_365629_0_0_1"/>
<gene>
    <name evidence="2" type="ORF">CANTEDRAFT_94473</name>
</gene>
<organism evidence="3">
    <name type="scientific">Candida tenuis (strain ATCC 10573 / BCRC 21748 / CBS 615 / JCM 9827 / NBRC 10315 / NRRL Y-1498 / VKM Y-70)</name>
    <name type="common">Yeast</name>
    <name type="synonym">Yamadazyma tenuis</name>
    <dbReference type="NCBI Taxonomy" id="590646"/>
    <lineage>
        <taxon>Eukaryota</taxon>
        <taxon>Fungi</taxon>
        <taxon>Dikarya</taxon>
        <taxon>Ascomycota</taxon>
        <taxon>Saccharomycotina</taxon>
        <taxon>Pichiomycetes</taxon>
        <taxon>Debaryomycetaceae</taxon>
        <taxon>Yamadazyma</taxon>
    </lineage>
</organism>
<proteinExistence type="predicted"/>
<evidence type="ECO:0000313" key="3">
    <source>
        <dbReference type="Proteomes" id="UP000000707"/>
    </source>
</evidence>
<reference evidence="2 3" key="1">
    <citation type="journal article" date="2011" name="Proc. Natl. Acad. Sci. U.S.A.">
        <title>Comparative genomics of xylose-fermenting fungi for enhanced biofuel production.</title>
        <authorList>
            <person name="Wohlbach D.J."/>
            <person name="Kuo A."/>
            <person name="Sato T.K."/>
            <person name="Potts K.M."/>
            <person name="Salamov A.A."/>
            <person name="LaButti K.M."/>
            <person name="Sun H."/>
            <person name="Clum A."/>
            <person name="Pangilinan J.L."/>
            <person name="Lindquist E.A."/>
            <person name="Lucas S."/>
            <person name="Lapidus A."/>
            <person name="Jin M."/>
            <person name="Gunawan C."/>
            <person name="Balan V."/>
            <person name="Dale B.E."/>
            <person name="Jeffries T.W."/>
            <person name="Zinkel R."/>
            <person name="Barry K.W."/>
            <person name="Grigoriev I.V."/>
            <person name="Gasch A.P."/>
        </authorList>
    </citation>
    <scope>NUCLEOTIDE SEQUENCE [LARGE SCALE GENOMIC DNA]</scope>
    <source>
        <strain evidence="3">ATCC 10573 / BCRC 21748 / CBS 615 / JCM 9827 / NBRC 10315 / NRRL Y-1498 / VKM Y-70</strain>
    </source>
</reference>
<name>G3B775_CANTC</name>
<dbReference type="EMBL" id="GL996527">
    <property type="protein sequence ID" value="EGV61583.1"/>
    <property type="molecule type" value="Genomic_DNA"/>
</dbReference>
<sequence>MPSVRSTLVPNANIIRFLLTAASRVPAINYAASNDSDYVSQMESEKEIPRNYTNLTPLNTKAALLLQVYIGLLNTSISDSEREDIYHEFNFVFSEFIVAPLHQRPFQERNASKQAKKDISNLYSVTSLPTNSPKSRNRQQKEDSADATMYSPSAHSVVEDSEDGFSPISRPRVLEEEIDVFEKFAPTKPTSQNKRSLLDSIGLLSHIAAPSSPRSSRNSPEIPSRVRMFDEELITAKLNPNTNNHYSLWNLVEWMFYCASSASDPQDDLTGIDYHRQLYYNYSTFFTLVLDFVEFDYWRFVEKKVCSIIDCDVKEFMQVVPSLSASEVKLCTKAFHSFDFLLAKLFQQKTPKLIYWFDRGLEAVFSGLDGASRVQQPIPCYEKELELAKKLNKNKSDLINSCVLDSFKIRHKFVYTMYSMSLIYSYIESGNNQPKKLVDEESPLGLSNFTTQLSKKLNSLDPSAVEEFLKASLVHIDDTNYDKESFLFIVLMLRGLLHQTTKGEFSQDLAHIFRVFVNYPEEEFSRHLVAVFDNSSIFRRFMETELSVDSLGPLIQSWNIFQVTCCAISQLLQIWNYRQTVFTVEASFLSKYEVNLTKINSRFSSFLAQTSDWTPEYRTKAVKLKDQLRIVDFTSSWKNSTLRY</sequence>
<dbReference type="AlphaFoldDB" id="G3B775"/>
<evidence type="ECO:0000256" key="1">
    <source>
        <dbReference type="SAM" id="MobiDB-lite"/>
    </source>
</evidence>
<feature type="compositionally biased region" description="Polar residues" evidence="1">
    <location>
        <begin position="121"/>
        <end position="134"/>
    </location>
</feature>
<evidence type="ECO:0000313" key="2">
    <source>
        <dbReference type="EMBL" id="EGV61583.1"/>
    </source>
</evidence>
<keyword evidence="3" id="KW-1185">Reference proteome</keyword>
<dbReference type="OrthoDB" id="4084947at2759"/>
<protein>
    <submittedName>
        <fullName evidence="2">Uncharacterized protein</fullName>
    </submittedName>
</protein>
<dbReference type="GeneID" id="18250401"/>